<dbReference type="EMBL" id="CAJNOL010000122">
    <property type="protein sequence ID" value="CAF0864177.1"/>
    <property type="molecule type" value="Genomic_DNA"/>
</dbReference>
<organism evidence="4 5">
    <name type="scientific">Rotaria sordida</name>
    <dbReference type="NCBI Taxonomy" id="392033"/>
    <lineage>
        <taxon>Eukaryota</taxon>
        <taxon>Metazoa</taxon>
        <taxon>Spiralia</taxon>
        <taxon>Gnathifera</taxon>
        <taxon>Rotifera</taxon>
        <taxon>Eurotatoria</taxon>
        <taxon>Bdelloidea</taxon>
        <taxon>Philodinida</taxon>
        <taxon>Philodinidae</taxon>
        <taxon>Rotaria</taxon>
    </lineage>
</organism>
<evidence type="ECO:0000313" key="5">
    <source>
        <dbReference type="Proteomes" id="UP000663870"/>
    </source>
</evidence>
<feature type="compositionally biased region" description="Acidic residues" evidence="2">
    <location>
        <begin position="668"/>
        <end position="677"/>
    </location>
</feature>
<feature type="region of interest" description="Disordered" evidence="2">
    <location>
        <begin position="720"/>
        <end position="757"/>
    </location>
</feature>
<dbReference type="Gene3D" id="1.25.10.10">
    <property type="entry name" value="Leucine-rich Repeat Variant"/>
    <property type="match status" value="1"/>
</dbReference>
<comment type="caution">
    <text evidence="4">The sequence shown here is derived from an EMBL/GenBank/DDBJ whole genome shotgun (WGS) entry which is preliminary data.</text>
</comment>
<dbReference type="InterPro" id="IPR040155">
    <property type="entry name" value="CEBPZ/Mak21-like"/>
</dbReference>
<evidence type="ECO:0000313" key="4">
    <source>
        <dbReference type="EMBL" id="CAF0864177.1"/>
    </source>
</evidence>
<accession>A0A813WP45</accession>
<dbReference type="InterPro" id="IPR016024">
    <property type="entry name" value="ARM-type_fold"/>
</dbReference>
<dbReference type="AlphaFoldDB" id="A0A813WP45"/>
<dbReference type="InterPro" id="IPR011989">
    <property type="entry name" value="ARM-like"/>
</dbReference>
<proteinExistence type="inferred from homology"/>
<dbReference type="Pfam" id="PF03914">
    <property type="entry name" value="CBF"/>
    <property type="match status" value="1"/>
</dbReference>
<sequence length="841" mass="98736">MVAKTKKSRSQISVPNKSELLFTVGKDIPKWYSLENSSTLSSSSKPINEKYDKEKCEQIYRIECDLYQKLYQQDQSSDYQWLQTSLSTTSKDRLAALVTLIRRSPIHGIKELENLVHLLRSNIQHRRDALTIAAVLEDIFINIYLPENRRLFFINQQAKQPTTKQTAALAFVEETIKQLYSNFIDLLQQIAHDPIGPIRIKAISMLERLLSQRPEQEKRLLELIVDKLGDLDSNVAAKTLHLLNQLLEKHPGMKTVLVNEIERLLFRQNIRQSAQHYGLCCLTAMIFTSQDNDLANKLIKIYFALFRLFSVKENVSSKFFAILLGGVTRAISFAKVDLDNIIEHLNDLFRIVHSTNFKTSVRALQLLFRIVEQRPEIDERYYNALYKKLSEPEWKNSKMLSTFLNLIFKSMLKDTMESRIRAFIKRLLHLCLFNDVPFICGILLLISEIVKRHSNGQRLLLFSQKQNILSSKNDKTMKDDDDEEEHFHDVVSEDDQPLQIVPEISSWNHKILNKTNQNHTNHYDIYKRNPLYCGSDYTCLHELLFLKNHSHPTVALFAQNLFDGKSIDYNGNPLVDFNSMRFFDRFVYKNPKKQITKHEHLRTKSRHAAGRLYLPKGVKAVAVDSNEYTRLNPAHIPADERFLYTFMKMRQENSDLAQEKKKHKSIEGDIDDNESISSVSDDEFDKYLNHFMDDMDKDEIDLDEDDDNNSVEDIASTVQRIHRNNELKSNDSDDDDDIHNRPFTLNGGDELSDDEQVDDNEHDTINNQHIHENFKVDNEREMKQIKWELDREHTYAQRSRRYDKYMKKTSRRKPKLTRREKRQQMNQKVIKKKKKKHVHFS</sequence>
<feature type="compositionally biased region" description="Basic residues" evidence="2">
    <location>
        <begin position="807"/>
        <end position="821"/>
    </location>
</feature>
<dbReference type="GO" id="GO:0005634">
    <property type="term" value="C:nucleus"/>
    <property type="evidence" value="ECO:0007669"/>
    <property type="project" value="UniProtKB-ARBA"/>
</dbReference>
<feature type="region of interest" description="Disordered" evidence="2">
    <location>
        <begin position="657"/>
        <end position="677"/>
    </location>
</feature>
<feature type="compositionally biased region" description="Basic residues" evidence="2">
    <location>
        <begin position="829"/>
        <end position="841"/>
    </location>
</feature>
<gene>
    <name evidence="4" type="ORF">JXQ802_LOCUS7343</name>
</gene>
<dbReference type="SUPFAM" id="SSF48371">
    <property type="entry name" value="ARM repeat"/>
    <property type="match status" value="1"/>
</dbReference>
<protein>
    <recommendedName>
        <fullName evidence="3">CCAAT-binding factor domain-containing protein</fullName>
    </recommendedName>
</protein>
<dbReference type="PANTHER" id="PTHR12048:SF0">
    <property type="entry name" value="CCAAT_ENHANCER-BINDING PROTEIN ZETA"/>
    <property type="match status" value="1"/>
</dbReference>
<dbReference type="InterPro" id="IPR005612">
    <property type="entry name" value="CCAAT-binding_factor"/>
</dbReference>
<dbReference type="PANTHER" id="PTHR12048">
    <property type="entry name" value="CCAAT-BINDING FACTOR-RELATED"/>
    <property type="match status" value="1"/>
</dbReference>
<reference evidence="4" key="1">
    <citation type="submission" date="2021-02" db="EMBL/GenBank/DDBJ databases">
        <authorList>
            <person name="Nowell W R."/>
        </authorList>
    </citation>
    <scope>NUCLEOTIDE SEQUENCE</scope>
</reference>
<evidence type="ECO:0000256" key="2">
    <source>
        <dbReference type="SAM" id="MobiDB-lite"/>
    </source>
</evidence>
<evidence type="ECO:0000256" key="1">
    <source>
        <dbReference type="ARBA" id="ARBA00007797"/>
    </source>
</evidence>
<evidence type="ECO:0000259" key="3">
    <source>
        <dbReference type="Pfam" id="PF03914"/>
    </source>
</evidence>
<name>A0A813WP45_9BILA</name>
<comment type="similarity">
    <text evidence="1">Belongs to the CBF/MAK21 family.</text>
</comment>
<feature type="domain" description="CCAAT-binding factor" evidence="3">
    <location>
        <begin position="360"/>
        <end position="558"/>
    </location>
</feature>
<keyword evidence="5" id="KW-1185">Reference proteome</keyword>
<dbReference type="Proteomes" id="UP000663870">
    <property type="component" value="Unassembled WGS sequence"/>
</dbReference>
<feature type="region of interest" description="Disordered" evidence="2">
    <location>
        <begin position="806"/>
        <end position="841"/>
    </location>
</feature>